<name>A0A0F8YXV3_9ZZZZ</name>
<feature type="non-terminal residue" evidence="1">
    <location>
        <position position="1"/>
    </location>
</feature>
<sequence length="206" mass="24228">HNLISSIPNYKFKIYWHKRERSNFINDDYYNFGCKNSSVEESDYLFANADDIRYIAVEWDAIIEHKIEAFCNNKSDRLVGIGIKDNTPKPKPTLPQFPCFPLVTRESFNHFGFLLHPFIPTWGADYLFYLLYTGADRYLPIDNRVYMNHMGIHTKTGPKDETAAHVEKVFNTLKMNQKHNVDFAKDNILPQQIREFRQHLHSINKG</sequence>
<proteinExistence type="predicted"/>
<dbReference type="EMBL" id="LAZR01054381">
    <property type="protein sequence ID" value="KKK78680.1"/>
    <property type="molecule type" value="Genomic_DNA"/>
</dbReference>
<dbReference type="AlphaFoldDB" id="A0A0F8YXV3"/>
<organism evidence="1">
    <name type="scientific">marine sediment metagenome</name>
    <dbReference type="NCBI Taxonomy" id="412755"/>
    <lineage>
        <taxon>unclassified sequences</taxon>
        <taxon>metagenomes</taxon>
        <taxon>ecological metagenomes</taxon>
    </lineage>
</organism>
<gene>
    <name evidence="1" type="ORF">LCGC14_2841120</name>
</gene>
<protein>
    <recommendedName>
        <fullName evidence="2">Glycosyltransferase 2-like domain-containing protein</fullName>
    </recommendedName>
</protein>
<comment type="caution">
    <text evidence="1">The sequence shown here is derived from an EMBL/GenBank/DDBJ whole genome shotgun (WGS) entry which is preliminary data.</text>
</comment>
<evidence type="ECO:0008006" key="2">
    <source>
        <dbReference type="Google" id="ProtNLM"/>
    </source>
</evidence>
<evidence type="ECO:0000313" key="1">
    <source>
        <dbReference type="EMBL" id="KKK78680.1"/>
    </source>
</evidence>
<accession>A0A0F8YXV3</accession>
<reference evidence="1" key="1">
    <citation type="journal article" date="2015" name="Nature">
        <title>Complex archaea that bridge the gap between prokaryotes and eukaryotes.</title>
        <authorList>
            <person name="Spang A."/>
            <person name="Saw J.H."/>
            <person name="Jorgensen S.L."/>
            <person name="Zaremba-Niedzwiedzka K."/>
            <person name="Martijn J."/>
            <person name="Lind A.E."/>
            <person name="van Eijk R."/>
            <person name="Schleper C."/>
            <person name="Guy L."/>
            <person name="Ettema T.J."/>
        </authorList>
    </citation>
    <scope>NUCLEOTIDE SEQUENCE</scope>
</reference>